<feature type="non-terminal residue" evidence="1">
    <location>
        <position position="290"/>
    </location>
</feature>
<accession>A0A1B6JUC2</accession>
<gene>
    <name evidence="1" type="ORF">g.5560</name>
</gene>
<reference evidence="1" key="1">
    <citation type="submission" date="2015-11" db="EMBL/GenBank/DDBJ databases">
        <title>De novo transcriptome assembly of four potential Pierce s Disease insect vectors from Arizona vineyards.</title>
        <authorList>
            <person name="Tassone E.E."/>
        </authorList>
    </citation>
    <scope>NUCLEOTIDE SEQUENCE</scope>
</reference>
<sequence>SQSESIVSNGEESTSTLILSEESSCEYYCPYCGLDKKLNYSEDGFVVYNISYRLEHPNYGTVYYDARNSEVHLRLPFKTSLILRQDGSFEGRFDGANLIVKKDEISFNREDDQRNILRTVIINTYGSSVNLFNTFDTCNKSYDLPPENTVVSLVDSNNTFMKSNTYNEVDLNFLYSVDEFGNELFINYYSYILEKPSVSMWRGLEGYDFSCFVVNNDLSGLRLVSDSEVEEHIASVSEKGGLVTKTDTNKWVNTFTSLAMKTNEYVKWLMSYHEDATKSSKEKNRVSTYG</sequence>
<organism evidence="1">
    <name type="scientific">Homalodisca liturata</name>
    <dbReference type="NCBI Taxonomy" id="320908"/>
    <lineage>
        <taxon>Eukaryota</taxon>
        <taxon>Metazoa</taxon>
        <taxon>Ecdysozoa</taxon>
        <taxon>Arthropoda</taxon>
        <taxon>Hexapoda</taxon>
        <taxon>Insecta</taxon>
        <taxon>Pterygota</taxon>
        <taxon>Neoptera</taxon>
        <taxon>Paraneoptera</taxon>
        <taxon>Hemiptera</taxon>
        <taxon>Auchenorrhyncha</taxon>
        <taxon>Membracoidea</taxon>
        <taxon>Cicadellidae</taxon>
        <taxon>Cicadellinae</taxon>
        <taxon>Proconiini</taxon>
        <taxon>Homalodisca</taxon>
    </lineage>
</organism>
<dbReference type="EMBL" id="GECU01004917">
    <property type="protein sequence ID" value="JAT02790.1"/>
    <property type="molecule type" value="Transcribed_RNA"/>
</dbReference>
<protein>
    <submittedName>
        <fullName evidence="1">Uncharacterized protein</fullName>
    </submittedName>
</protein>
<name>A0A1B6JUC2_9HEMI</name>
<dbReference type="AlphaFoldDB" id="A0A1B6JUC2"/>
<evidence type="ECO:0000313" key="1">
    <source>
        <dbReference type="EMBL" id="JAT02790.1"/>
    </source>
</evidence>
<feature type="non-terminal residue" evidence="1">
    <location>
        <position position="1"/>
    </location>
</feature>
<proteinExistence type="predicted"/>